<evidence type="ECO:0000256" key="2">
    <source>
        <dbReference type="ARBA" id="ARBA00022801"/>
    </source>
</evidence>
<dbReference type="SMART" id="SM00279">
    <property type="entry name" value="HhH2"/>
    <property type="match status" value="1"/>
</dbReference>
<dbReference type="Gene3D" id="3.40.50.1010">
    <property type="entry name" value="5'-nuclease"/>
    <property type="match status" value="1"/>
</dbReference>
<keyword evidence="3 8" id="KW-0269">Exonuclease</keyword>
<dbReference type="CDD" id="cd09898">
    <property type="entry name" value="H3TH_53EXO"/>
    <property type="match status" value="1"/>
</dbReference>
<keyword evidence="9" id="KW-1185">Reference proteome</keyword>
<evidence type="ECO:0000256" key="6">
    <source>
        <dbReference type="ARBA" id="ARBA00050026"/>
    </source>
</evidence>
<dbReference type="SUPFAM" id="SSF47807">
    <property type="entry name" value="5' to 3' exonuclease, C-terminal subdomain"/>
    <property type="match status" value="1"/>
</dbReference>
<accession>A0ABV7WD30</accession>
<dbReference type="CDD" id="cd09859">
    <property type="entry name" value="PIN_53EXO"/>
    <property type="match status" value="1"/>
</dbReference>
<dbReference type="GO" id="GO:0004527">
    <property type="term" value="F:exonuclease activity"/>
    <property type="evidence" value="ECO:0007669"/>
    <property type="project" value="UniProtKB-KW"/>
</dbReference>
<evidence type="ECO:0000256" key="3">
    <source>
        <dbReference type="ARBA" id="ARBA00022839"/>
    </source>
</evidence>
<dbReference type="Pfam" id="PF01367">
    <property type="entry name" value="5_3_exonuc"/>
    <property type="match status" value="1"/>
</dbReference>
<sequence length="311" mass="33218">MSTLLAVDAATLYFRAFYGVPSSVRAPDGTPVNALRGYLDMTAMLLERFRPEAYAACWDADWRPAWRTDLLPSYKAHRVAQEGDEEVPDELAPQVPLVAEALSLLGLARVEAAGFEADDVCATLARRWTDAGRGAVDVVSGDRDLLQLVDDDAGVRVVYVGKGVRDAPALTAADLQRLYGVADGRGYLHMSVLRGDPSDGLPGIAGIGEKSAADLLRQHGDLHAVMAAAADPSRPMSPARRARLVESLTYVVKALEVVSCVTDAPVEPAAEDSWLLGTPVDDGRLEAFGERWGCARQVARLADLLRAGPAA</sequence>
<dbReference type="PANTHER" id="PTHR42646:SF2">
    <property type="entry name" value="5'-3' EXONUCLEASE FAMILY PROTEIN"/>
    <property type="match status" value="1"/>
</dbReference>
<evidence type="ECO:0000313" key="8">
    <source>
        <dbReference type="EMBL" id="MFC3687660.1"/>
    </source>
</evidence>
<feature type="domain" description="5'-3' exonuclease" evidence="7">
    <location>
        <begin position="1"/>
        <end position="276"/>
    </location>
</feature>
<dbReference type="InterPro" id="IPR029060">
    <property type="entry name" value="PIN-like_dom_sf"/>
</dbReference>
<dbReference type="InterPro" id="IPR020046">
    <property type="entry name" value="5-3_exonucl_a-hlix_arch_N"/>
</dbReference>
<dbReference type="PANTHER" id="PTHR42646">
    <property type="entry name" value="FLAP ENDONUCLEASE XNI"/>
    <property type="match status" value="1"/>
</dbReference>
<dbReference type="InterPro" id="IPR038969">
    <property type="entry name" value="FEN"/>
</dbReference>
<dbReference type="InterPro" id="IPR036279">
    <property type="entry name" value="5-3_exonuclease_C_sf"/>
</dbReference>
<evidence type="ECO:0000256" key="1">
    <source>
        <dbReference type="ARBA" id="ARBA00022722"/>
    </source>
</evidence>
<evidence type="ECO:0000256" key="5">
    <source>
        <dbReference type="ARBA" id="ARBA00049957"/>
    </source>
</evidence>
<keyword evidence="1" id="KW-0540">Nuclease</keyword>
<keyword evidence="2" id="KW-0378">Hydrolase</keyword>
<gene>
    <name evidence="8" type="ORF">ACFOLH_04825</name>
</gene>
<comment type="function">
    <text evidence="5">5'-3' exonuclease acting preferentially on double-stranded DNA.</text>
</comment>
<reference evidence="9" key="1">
    <citation type="journal article" date="2019" name="Int. J. Syst. Evol. Microbiol.">
        <title>The Global Catalogue of Microorganisms (GCM) 10K type strain sequencing project: providing services to taxonomists for standard genome sequencing and annotation.</title>
        <authorList>
            <consortium name="The Broad Institute Genomics Platform"/>
            <consortium name="The Broad Institute Genome Sequencing Center for Infectious Disease"/>
            <person name="Wu L."/>
            <person name="Ma J."/>
        </authorList>
    </citation>
    <scope>NUCLEOTIDE SEQUENCE [LARGE SCALE GENOMIC DNA]</scope>
    <source>
        <strain evidence="9">NCAIM B.02333</strain>
    </source>
</reference>
<name>A0ABV7WD30_9MICO</name>
<dbReference type="Pfam" id="PF02739">
    <property type="entry name" value="5_3_exonuc_N"/>
    <property type="match status" value="1"/>
</dbReference>
<keyword evidence="4" id="KW-0238">DNA-binding</keyword>
<proteinExistence type="predicted"/>
<organism evidence="8 9">
    <name type="scientific">Aquipuribacter hungaricus</name>
    <dbReference type="NCBI Taxonomy" id="545624"/>
    <lineage>
        <taxon>Bacteria</taxon>
        <taxon>Bacillati</taxon>
        <taxon>Actinomycetota</taxon>
        <taxon>Actinomycetes</taxon>
        <taxon>Micrococcales</taxon>
        <taxon>Intrasporangiaceae</taxon>
        <taxon>Aquipuribacter</taxon>
    </lineage>
</organism>
<dbReference type="EMBL" id="JBHRWW010000002">
    <property type="protein sequence ID" value="MFC3687660.1"/>
    <property type="molecule type" value="Genomic_DNA"/>
</dbReference>
<dbReference type="InterPro" id="IPR020045">
    <property type="entry name" value="DNA_polI_H3TH"/>
</dbReference>
<dbReference type="RefSeq" id="WP_340293833.1">
    <property type="nucleotide sequence ID" value="NZ_JBBEOI010000124.1"/>
</dbReference>
<dbReference type="SMART" id="SM00475">
    <property type="entry name" value="53EXOc"/>
    <property type="match status" value="1"/>
</dbReference>
<dbReference type="SUPFAM" id="SSF88723">
    <property type="entry name" value="PIN domain-like"/>
    <property type="match status" value="1"/>
</dbReference>
<comment type="caution">
    <text evidence="8">The sequence shown here is derived from an EMBL/GenBank/DDBJ whole genome shotgun (WGS) entry which is preliminary data.</text>
</comment>
<dbReference type="Proteomes" id="UP001595685">
    <property type="component" value="Unassembled WGS sequence"/>
</dbReference>
<evidence type="ECO:0000259" key="7">
    <source>
        <dbReference type="SMART" id="SM00475"/>
    </source>
</evidence>
<protein>
    <recommendedName>
        <fullName evidence="6">5'-3' exonuclease</fullName>
    </recommendedName>
</protein>
<evidence type="ECO:0000256" key="4">
    <source>
        <dbReference type="ARBA" id="ARBA00023125"/>
    </source>
</evidence>
<dbReference type="InterPro" id="IPR008918">
    <property type="entry name" value="HhH2"/>
</dbReference>
<dbReference type="Gene3D" id="1.10.150.20">
    <property type="entry name" value="5' to 3' exonuclease, C-terminal subdomain"/>
    <property type="match status" value="1"/>
</dbReference>
<evidence type="ECO:0000313" key="9">
    <source>
        <dbReference type="Proteomes" id="UP001595685"/>
    </source>
</evidence>
<dbReference type="InterPro" id="IPR002421">
    <property type="entry name" value="5-3_exonuclease"/>
</dbReference>